<dbReference type="Proteomes" id="UP000243459">
    <property type="component" value="Chromosome 1"/>
</dbReference>
<sequence>MQRADMGPAGLLSGDGNCCEGAYEVMSPLFTLPQEMSFENSEKTPLRSHNFRPICDSASSLSTLSLASSSPSSSSPWHLPSNSVALPFATTDLELMLNLFDKIFSFKLAAIYSFLELVVILNFRFNLLSYFLLTLLLSLFIFPSNPIVYLSPSPSANTTNLELIPTSSTRSSPPISLPSSPLSMTQSCLFYSCRNCKIYVSMSENGRN</sequence>
<evidence type="ECO:0000256" key="1">
    <source>
        <dbReference type="SAM" id="Phobius"/>
    </source>
</evidence>
<name>A0A5P1FL48_ASPOF</name>
<proteinExistence type="predicted"/>
<accession>A0A5P1FL48</accession>
<feature type="transmembrane region" description="Helical" evidence="1">
    <location>
        <begin position="103"/>
        <end position="123"/>
    </location>
</feature>
<dbReference type="Gramene" id="ONK79046">
    <property type="protein sequence ID" value="ONK79046"/>
    <property type="gene ID" value="A4U43_C01F2320"/>
</dbReference>
<dbReference type="EMBL" id="CM007381">
    <property type="protein sequence ID" value="ONK79046.1"/>
    <property type="molecule type" value="Genomic_DNA"/>
</dbReference>
<dbReference type="AlphaFoldDB" id="A0A5P1FL48"/>
<evidence type="ECO:0000313" key="2">
    <source>
        <dbReference type="EMBL" id="ONK79046.1"/>
    </source>
</evidence>
<evidence type="ECO:0000313" key="3">
    <source>
        <dbReference type="Proteomes" id="UP000243459"/>
    </source>
</evidence>
<feature type="transmembrane region" description="Helical" evidence="1">
    <location>
        <begin position="130"/>
        <end position="150"/>
    </location>
</feature>
<protein>
    <submittedName>
        <fullName evidence="2">Uncharacterized protein</fullName>
    </submittedName>
</protein>
<keyword evidence="1" id="KW-0472">Membrane</keyword>
<organism evidence="2 3">
    <name type="scientific">Asparagus officinalis</name>
    <name type="common">Garden asparagus</name>
    <dbReference type="NCBI Taxonomy" id="4686"/>
    <lineage>
        <taxon>Eukaryota</taxon>
        <taxon>Viridiplantae</taxon>
        <taxon>Streptophyta</taxon>
        <taxon>Embryophyta</taxon>
        <taxon>Tracheophyta</taxon>
        <taxon>Spermatophyta</taxon>
        <taxon>Magnoliopsida</taxon>
        <taxon>Liliopsida</taxon>
        <taxon>Asparagales</taxon>
        <taxon>Asparagaceae</taxon>
        <taxon>Asparagoideae</taxon>
        <taxon>Asparagus</taxon>
    </lineage>
</organism>
<gene>
    <name evidence="2" type="ORF">A4U43_C01F2320</name>
</gene>
<keyword evidence="3" id="KW-1185">Reference proteome</keyword>
<keyword evidence="1" id="KW-0812">Transmembrane</keyword>
<reference evidence="3" key="1">
    <citation type="journal article" date="2017" name="Nat. Commun.">
        <title>The asparagus genome sheds light on the origin and evolution of a young Y chromosome.</title>
        <authorList>
            <person name="Harkess A."/>
            <person name="Zhou J."/>
            <person name="Xu C."/>
            <person name="Bowers J.E."/>
            <person name="Van der Hulst R."/>
            <person name="Ayyampalayam S."/>
            <person name="Mercati F."/>
            <person name="Riccardi P."/>
            <person name="McKain M.R."/>
            <person name="Kakrana A."/>
            <person name="Tang H."/>
            <person name="Ray J."/>
            <person name="Groenendijk J."/>
            <person name="Arikit S."/>
            <person name="Mathioni S.M."/>
            <person name="Nakano M."/>
            <person name="Shan H."/>
            <person name="Telgmann-Rauber A."/>
            <person name="Kanno A."/>
            <person name="Yue Z."/>
            <person name="Chen H."/>
            <person name="Li W."/>
            <person name="Chen Y."/>
            <person name="Xu X."/>
            <person name="Zhang Y."/>
            <person name="Luo S."/>
            <person name="Chen H."/>
            <person name="Gao J."/>
            <person name="Mao Z."/>
            <person name="Pires J.C."/>
            <person name="Luo M."/>
            <person name="Kudrna D."/>
            <person name="Wing R.A."/>
            <person name="Meyers B.C."/>
            <person name="Yi K."/>
            <person name="Kong H."/>
            <person name="Lavrijsen P."/>
            <person name="Sunseri F."/>
            <person name="Falavigna A."/>
            <person name="Ye Y."/>
            <person name="Leebens-Mack J.H."/>
            <person name="Chen G."/>
        </authorList>
    </citation>
    <scope>NUCLEOTIDE SEQUENCE [LARGE SCALE GENOMIC DNA]</scope>
    <source>
        <strain evidence="3">cv. DH0086</strain>
    </source>
</reference>
<keyword evidence="1" id="KW-1133">Transmembrane helix</keyword>